<keyword evidence="1" id="KW-1133">Transmembrane helix</keyword>
<dbReference type="EMBL" id="BARW01038705">
    <property type="protein sequence ID" value="GAJ24253.1"/>
    <property type="molecule type" value="Genomic_DNA"/>
</dbReference>
<comment type="caution">
    <text evidence="2">The sequence shown here is derived from an EMBL/GenBank/DDBJ whole genome shotgun (WGS) entry which is preliminary data.</text>
</comment>
<evidence type="ECO:0000313" key="2">
    <source>
        <dbReference type="EMBL" id="GAJ24253.1"/>
    </source>
</evidence>
<dbReference type="AlphaFoldDB" id="X1V3B4"/>
<feature type="non-terminal residue" evidence="2">
    <location>
        <position position="36"/>
    </location>
</feature>
<organism evidence="2">
    <name type="scientific">marine sediment metagenome</name>
    <dbReference type="NCBI Taxonomy" id="412755"/>
    <lineage>
        <taxon>unclassified sequences</taxon>
        <taxon>metagenomes</taxon>
        <taxon>ecological metagenomes</taxon>
    </lineage>
</organism>
<keyword evidence="1" id="KW-0812">Transmembrane</keyword>
<accession>X1V3B4</accession>
<evidence type="ECO:0008006" key="3">
    <source>
        <dbReference type="Google" id="ProtNLM"/>
    </source>
</evidence>
<keyword evidence="1" id="KW-0472">Membrane</keyword>
<evidence type="ECO:0000256" key="1">
    <source>
        <dbReference type="SAM" id="Phobius"/>
    </source>
</evidence>
<gene>
    <name evidence="2" type="ORF">S12H4_59296</name>
</gene>
<sequence>MGGLVVAIIGGAMAVFMAGIGSSIGVGLAGQAANGV</sequence>
<protein>
    <recommendedName>
        <fullName evidence="3">V-ATPase proteolipid subunit C-like domain-containing protein</fullName>
    </recommendedName>
</protein>
<feature type="transmembrane region" description="Helical" evidence="1">
    <location>
        <begin position="6"/>
        <end position="30"/>
    </location>
</feature>
<reference evidence="2" key="1">
    <citation type="journal article" date="2014" name="Front. Microbiol.">
        <title>High frequency of phylogenetically diverse reductive dehalogenase-homologous genes in deep subseafloor sedimentary metagenomes.</title>
        <authorList>
            <person name="Kawai M."/>
            <person name="Futagami T."/>
            <person name="Toyoda A."/>
            <person name="Takaki Y."/>
            <person name="Nishi S."/>
            <person name="Hori S."/>
            <person name="Arai W."/>
            <person name="Tsubouchi T."/>
            <person name="Morono Y."/>
            <person name="Uchiyama I."/>
            <person name="Ito T."/>
            <person name="Fujiyama A."/>
            <person name="Inagaki F."/>
            <person name="Takami H."/>
        </authorList>
    </citation>
    <scope>NUCLEOTIDE SEQUENCE</scope>
    <source>
        <strain evidence="2">Expedition CK06-06</strain>
    </source>
</reference>
<proteinExistence type="predicted"/>
<name>X1V3B4_9ZZZZ</name>